<proteinExistence type="predicted"/>
<accession>A0ACB7SM24</accession>
<comment type="caution">
    <text evidence="1">The sequence shown here is derived from an EMBL/GenBank/DDBJ whole genome shotgun (WGS) entry which is preliminary data.</text>
</comment>
<dbReference type="EMBL" id="CM023484">
    <property type="protein sequence ID" value="KAH6933699.1"/>
    <property type="molecule type" value="Genomic_DNA"/>
</dbReference>
<organism evidence="1 2">
    <name type="scientific">Hyalomma asiaticum</name>
    <name type="common">Tick</name>
    <dbReference type="NCBI Taxonomy" id="266040"/>
    <lineage>
        <taxon>Eukaryota</taxon>
        <taxon>Metazoa</taxon>
        <taxon>Ecdysozoa</taxon>
        <taxon>Arthropoda</taxon>
        <taxon>Chelicerata</taxon>
        <taxon>Arachnida</taxon>
        <taxon>Acari</taxon>
        <taxon>Parasitiformes</taxon>
        <taxon>Ixodida</taxon>
        <taxon>Ixodoidea</taxon>
        <taxon>Ixodidae</taxon>
        <taxon>Hyalomminae</taxon>
        <taxon>Hyalomma</taxon>
    </lineage>
</organism>
<reference evidence="1" key="1">
    <citation type="submission" date="2020-05" db="EMBL/GenBank/DDBJ databases">
        <title>Large-scale comparative analyses of tick genomes elucidate their genetic diversity and vector capacities.</title>
        <authorList>
            <person name="Jia N."/>
            <person name="Wang J."/>
            <person name="Shi W."/>
            <person name="Du L."/>
            <person name="Sun Y."/>
            <person name="Zhan W."/>
            <person name="Jiang J."/>
            <person name="Wang Q."/>
            <person name="Zhang B."/>
            <person name="Ji P."/>
            <person name="Sakyi L.B."/>
            <person name="Cui X."/>
            <person name="Yuan T."/>
            <person name="Jiang B."/>
            <person name="Yang W."/>
            <person name="Lam T.T.-Y."/>
            <person name="Chang Q."/>
            <person name="Ding S."/>
            <person name="Wang X."/>
            <person name="Zhu J."/>
            <person name="Ruan X."/>
            <person name="Zhao L."/>
            <person name="Wei J."/>
            <person name="Que T."/>
            <person name="Du C."/>
            <person name="Cheng J."/>
            <person name="Dai P."/>
            <person name="Han X."/>
            <person name="Huang E."/>
            <person name="Gao Y."/>
            <person name="Liu J."/>
            <person name="Shao H."/>
            <person name="Ye R."/>
            <person name="Li L."/>
            <person name="Wei W."/>
            <person name="Wang X."/>
            <person name="Wang C."/>
            <person name="Yang T."/>
            <person name="Huo Q."/>
            <person name="Li W."/>
            <person name="Guo W."/>
            <person name="Chen H."/>
            <person name="Zhou L."/>
            <person name="Ni X."/>
            <person name="Tian J."/>
            <person name="Zhou Y."/>
            <person name="Sheng Y."/>
            <person name="Liu T."/>
            <person name="Pan Y."/>
            <person name="Xia L."/>
            <person name="Li J."/>
            <person name="Zhao F."/>
            <person name="Cao W."/>
        </authorList>
    </citation>
    <scope>NUCLEOTIDE SEQUENCE</scope>
    <source>
        <strain evidence="1">Hyas-2018</strain>
    </source>
</reference>
<sequence length="917" mass="99611">MAVELGLRVVRGPDWKWANQDGGEGHVGTLVEIGEPGSTSSPDRTVVVQWDSGSRTNYRVGYQGAYDLRVFDNAPAGVKHPNIICDACCKRGISGTRWKCTRCYDFDLCNQCYMADKHDLTHTFVRYDTAGSTGVEMPRRQGAVKVQARGIFAGARVVRGPDWDWGNQDGGEGKAGTVTDVRGWETESGRSVASVRWSSGSTNVYRLGHLGKVDLRCIQDVPGPTYYRDHLPVLGMGAASDRAIVTLRGASGQSQRSPFSVGDRVEVLLDIESLKIMQDGHGGWNPKMSEVVMFSVGDMVKICDDLQKLKEWQVGHGEYIDAMKACLGKLGKVVKLYSDGDLRVSVDGQTWTFNPLCVVPVPGSATEISNTMTANTREEHANPLLSHLLAEQQSDSGSMDRLVRDAAQGHLEVVRDHLAKHPDRVNQKSSGKTALQVSSHQGHREIVELLLQCGASVDAQDDDGDTALHYAAFGNQPAIMEMLLKVGANINAVNRAKCTALHVAVNKQHTNCIRVLLKFRSILNINIQDTYGDTALHDAIGKDSVDIIDLLISVPEVDFSLKNKRGFNVLHHAALKGNNFATEKLLSRTRQIVDIKKDDGFAALHLAALNGHYSVVETLLTQGQCDVDVRNNRKQTPLLLAVSQGQCGIVELLLGMGAQLDAQDEDGDTALHLALLKRQVLQIPDNGEAPATAMIASQLSASCPPEVDGSSLALACLLVKEGADLNRQNLVGRTPLDLAGSPAVQELLQHWSTVRESASALTVTPALESVTGTAVTVLSADELPHVAECQICLESPASVTFEPCGHRMACEDCSVRMKKCLTCREVITRKLNASGKVVAPSGSGRQGGAGGPVSLERLRQLELRLQEMEEWQGCSICLERRRNVAFLCGHGACSVCAQTLRMCHMCRRPITRKIFLY</sequence>
<gene>
    <name evidence="1" type="ORF">HPB50_017665</name>
</gene>
<name>A0ACB7SM24_HYAAI</name>
<dbReference type="Proteomes" id="UP000821845">
    <property type="component" value="Chromosome 4"/>
</dbReference>
<keyword evidence="2" id="KW-1185">Reference proteome</keyword>
<evidence type="ECO:0000313" key="2">
    <source>
        <dbReference type="Proteomes" id="UP000821845"/>
    </source>
</evidence>
<protein>
    <submittedName>
        <fullName evidence="1">Uncharacterized protein</fullName>
    </submittedName>
</protein>
<evidence type="ECO:0000313" key="1">
    <source>
        <dbReference type="EMBL" id="KAH6933699.1"/>
    </source>
</evidence>